<gene>
    <name evidence="7 8" type="primary">rplR</name>
    <name evidence="8" type="ORF">OWR29_07435</name>
</gene>
<dbReference type="HAMAP" id="MF_01337_B">
    <property type="entry name" value="Ribosomal_uL18_B"/>
    <property type="match status" value="1"/>
</dbReference>
<dbReference type="NCBIfam" id="TIGR00060">
    <property type="entry name" value="L18_bact"/>
    <property type="match status" value="1"/>
</dbReference>
<sequence>MLKRRNGAGVSAKRAVGKARRHFRVRRNVFGTATRPRLVVSRSSRHITAQIIDDLKGHTLASASTLDASLRGGEGDKSAQAGKVGALLAERAKAAGVSKVVFDRGGNKYAGRIAALATAAREAGLEF</sequence>
<evidence type="ECO:0000313" key="8">
    <source>
        <dbReference type="EMBL" id="MCY1137824.1"/>
    </source>
</evidence>
<evidence type="ECO:0000256" key="2">
    <source>
        <dbReference type="ARBA" id="ARBA00022730"/>
    </source>
</evidence>
<dbReference type="InterPro" id="IPR057268">
    <property type="entry name" value="Ribosomal_L18"/>
</dbReference>
<keyword evidence="9" id="KW-1185">Reference proteome</keyword>
<proteinExistence type="inferred from homology"/>
<protein>
    <recommendedName>
        <fullName evidence="6 7">Large ribosomal subunit protein uL18</fullName>
    </recommendedName>
</protein>
<keyword evidence="4 7" id="KW-0689">Ribosomal protein</keyword>
<dbReference type="CDD" id="cd00432">
    <property type="entry name" value="Ribosomal_L18_L5e"/>
    <property type="match status" value="1"/>
</dbReference>
<comment type="function">
    <text evidence="7">This is one of the proteins that bind and probably mediate the attachment of the 5S RNA into the large ribosomal subunit, where it forms part of the central protuberance.</text>
</comment>
<dbReference type="InterPro" id="IPR004389">
    <property type="entry name" value="Ribosomal_uL18_bac-type"/>
</dbReference>
<organism evidence="8 9">
    <name type="scientific">Paractinoplanes pyxinae</name>
    <dbReference type="NCBI Taxonomy" id="2997416"/>
    <lineage>
        <taxon>Bacteria</taxon>
        <taxon>Bacillati</taxon>
        <taxon>Actinomycetota</taxon>
        <taxon>Actinomycetes</taxon>
        <taxon>Micromonosporales</taxon>
        <taxon>Micromonosporaceae</taxon>
        <taxon>Paractinoplanes</taxon>
    </lineage>
</organism>
<name>A0ABT4AUC0_9ACTN</name>
<reference evidence="8" key="1">
    <citation type="submission" date="2022-11" db="EMBL/GenBank/DDBJ databases">
        <authorList>
            <person name="Somphong A."/>
            <person name="Phongsopitanun W."/>
        </authorList>
    </citation>
    <scope>NUCLEOTIDE SEQUENCE</scope>
    <source>
        <strain evidence="8">Pm04-4</strain>
    </source>
</reference>
<evidence type="ECO:0000256" key="5">
    <source>
        <dbReference type="ARBA" id="ARBA00023274"/>
    </source>
</evidence>
<evidence type="ECO:0000256" key="6">
    <source>
        <dbReference type="ARBA" id="ARBA00035197"/>
    </source>
</evidence>
<dbReference type="EMBL" id="JAPNTZ010000002">
    <property type="protein sequence ID" value="MCY1137824.1"/>
    <property type="molecule type" value="Genomic_DNA"/>
</dbReference>
<dbReference type="SUPFAM" id="SSF53137">
    <property type="entry name" value="Translational machinery components"/>
    <property type="match status" value="1"/>
</dbReference>
<dbReference type="InterPro" id="IPR005484">
    <property type="entry name" value="Ribosomal_uL18_bac/plant/anim"/>
</dbReference>
<dbReference type="PANTHER" id="PTHR12899">
    <property type="entry name" value="39S RIBOSOMAL PROTEIN L18, MITOCHONDRIAL"/>
    <property type="match status" value="1"/>
</dbReference>
<dbReference type="GO" id="GO:0005840">
    <property type="term" value="C:ribosome"/>
    <property type="evidence" value="ECO:0007669"/>
    <property type="project" value="UniProtKB-KW"/>
</dbReference>
<keyword evidence="2 7" id="KW-0699">rRNA-binding</keyword>
<evidence type="ECO:0000256" key="3">
    <source>
        <dbReference type="ARBA" id="ARBA00022884"/>
    </source>
</evidence>
<comment type="similarity">
    <text evidence="1 7">Belongs to the universal ribosomal protein uL18 family.</text>
</comment>
<keyword evidence="3 7" id="KW-0694">RNA-binding</keyword>
<dbReference type="Gene3D" id="3.30.420.100">
    <property type="match status" value="1"/>
</dbReference>
<keyword evidence="5 7" id="KW-0687">Ribonucleoprotein</keyword>
<dbReference type="Proteomes" id="UP001151002">
    <property type="component" value="Unassembled WGS sequence"/>
</dbReference>
<comment type="caution">
    <text evidence="8">The sequence shown here is derived from an EMBL/GenBank/DDBJ whole genome shotgun (WGS) entry which is preliminary data.</text>
</comment>
<evidence type="ECO:0000256" key="7">
    <source>
        <dbReference type="HAMAP-Rule" id="MF_01337"/>
    </source>
</evidence>
<comment type="subunit">
    <text evidence="7">Part of the 50S ribosomal subunit; part of the 5S rRNA/L5/L18/L25 subcomplex. Contacts the 5S and 23S rRNAs.</text>
</comment>
<evidence type="ECO:0000313" key="9">
    <source>
        <dbReference type="Proteomes" id="UP001151002"/>
    </source>
</evidence>
<accession>A0ABT4AUC0</accession>
<dbReference type="PANTHER" id="PTHR12899:SF3">
    <property type="entry name" value="LARGE RIBOSOMAL SUBUNIT PROTEIN UL18M"/>
    <property type="match status" value="1"/>
</dbReference>
<evidence type="ECO:0000256" key="1">
    <source>
        <dbReference type="ARBA" id="ARBA00007116"/>
    </source>
</evidence>
<dbReference type="Pfam" id="PF00861">
    <property type="entry name" value="Ribosomal_L18p"/>
    <property type="match status" value="1"/>
</dbReference>
<evidence type="ECO:0000256" key="4">
    <source>
        <dbReference type="ARBA" id="ARBA00022980"/>
    </source>
</evidence>